<accession>A0AAV7VPP4</accession>
<dbReference type="AlphaFoldDB" id="A0AAV7VPP4"/>
<dbReference type="Proteomes" id="UP001066276">
    <property type="component" value="Chromosome 2_1"/>
</dbReference>
<evidence type="ECO:0008006" key="4">
    <source>
        <dbReference type="Google" id="ProtNLM"/>
    </source>
</evidence>
<organism evidence="2 3">
    <name type="scientific">Pleurodeles waltl</name>
    <name type="common">Iberian ribbed newt</name>
    <dbReference type="NCBI Taxonomy" id="8319"/>
    <lineage>
        <taxon>Eukaryota</taxon>
        <taxon>Metazoa</taxon>
        <taxon>Chordata</taxon>
        <taxon>Craniata</taxon>
        <taxon>Vertebrata</taxon>
        <taxon>Euteleostomi</taxon>
        <taxon>Amphibia</taxon>
        <taxon>Batrachia</taxon>
        <taxon>Caudata</taxon>
        <taxon>Salamandroidea</taxon>
        <taxon>Salamandridae</taxon>
        <taxon>Pleurodelinae</taxon>
        <taxon>Pleurodeles</taxon>
    </lineage>
</organism>
<proteinExistence type="predicted"/>
<reference evidence="2" key="1">
    <citation type="journal article" date="2022" name="bioRxiv">
        <title>Sequencing and chromosome-scale assembly of the giantPleurodeles waltlgenome.</title>
        <authorList>
            <person name="Brown T."/>
            <person name="Elewa A."/>
            <person name="Iarovenko S."/>
            <person name="Subramanian E."/>
            <person name="Araus A.J."/>
            <person name="Petzold A."/>
            <person name="Susuki M."/>
            <person name="Suzuki K.-i.T."/>
            <person name="Hayashi T."/>
            <person name="Toyoda A."/>
            <person name="Oliveira C."/>
            <person name="Osipova E."/>
            <person name="Leigh N.D."/>
            <person name="Simon A."/>
            <person name="Yun M.H."/>
        </authorList>
    </citation>
    <scope>NUCLEOTIDE SEQUENCE</scope>
    <source>
        <strain evidence="2">20211129_DDA</strain>
        <tissue evidence="2">Liver</tissue>
    </source>
</reference>
<gene>
    <name evidence="2" type="ORF">NDU88_005943</name>
</gene>
<evidence type="ECO:0000256" key="1">
    <source>
        <dbReference type="SAM" id="MobiDB-lite"/>
    </source>
</evidence>
<comment type="caution">
    <text evidence="2">The sequence shown here is derived from an EMBL/GenBank/DDBJ whole genome shotgun (WGS) entry which is preliminary data.</text>
</comment>
<dbReference type="EMBL" id="JANPWB010000003">
    <property type="protein sequence ID" value="KAJ1202142.1"/>
    <property type="molecule type" value="Genomic_DNA"/>
</dbReference>
<feature type="compositionally biased region" description="Basic and acidic residues" evidence="1">
    <location>
        <begin position="156"/>
        <end position="165"/>
    </location>
</feature>
<protein>
    <recommendedName>
        <fullName evidence="4">Mannose-6-phosphate isomerase</fullName>
    </recommendedName>
</protein>
<sequence length="165" mass="17176">MTRSIPQYHWGTIASDLPYPDAVLSGSNQQRRPGDEGICKSLLDVAQTVTGETGATEERGETAAAQETATTPLAAAAAQETAAAAVAAAAARETAMAPEAETVTTPKGAPQEETPREVGRTVRVPPCPADAELSLTTVFFPPLQQPKGLEAGNPKNRSDLGRAWP</sequence>
<feature type="region of interest" description="Disordered" evidence="1">
    <location>
        <begin position="96"/>
        <end position="127"/>
    </location>
</feature>
<keyword evidence="3" id="KW-1185">Reference proteome</keyword>
<feature type="region of interest" description="Disordered" evidence="1">
    <location>
        <begin position="143"/>
        <end position="165"/>
    </location>
</feature>
<name>A0AAV7VPP4_PLEWA</name>
<evidence type="ECO:0000313" key="3">
    <source>
        <dbReference type="Proteomes" id="UP001066276"/>
    </source>
</evidence>
<evidence type="ECO:0000313" key="2">
    <source>
        <dbReference type="EMBL" id="KAJ1202142.1"/>
    </source>
</evidence>